<dbReference type="InterPro" id="IPR017926">
    <property type="entry name" value="GATASE"/>
</dbReference>
<dbReference type="InterPro" id="IPR004143">
    <property type="entry name" value="BPL_LPL_catalytic"/>
</dbReference>
<comment type="similarity">
    <text evidence="5">Belongs to the LipB family.</text>
</comment>
<evidence type="ECO:0000256" key="5">
    <source>
        <dbReference type="HAMAP-Rule" id="MF_00013"/>
    </source>
</evidence>
<comment type="catalytic activity">
    <reaction evidence="5">
        <text>octanoyl-[ACP] + L-lysyl-[protein] = N(6)-octanoyl-L-lysyl-[protein] + holo-[ACP] + H(+)</text>
        <dbReference type="Rhea" id="RHEA:17665"/>
        <dbReference type="Rhea" id="RHEA-COMP:9636"/>
        <dbReference type="Rhea" id="RHEA-COMP:9685"/>
        <dbReference type="Rhea" id="RHEA-COMP:9752"/>
        <dbReference type="Rhea" id="RHEA-COMP:9928"/>
        <dbReference type="ChEBI" id="CHEBI:15378"/>
        <dbReference type="ChEBI" id="CHEBI:29969"/>
        <dbReference type="ChEBI" id="CHEBI:64479"/>
        <dbReference type="ChEBI" id="CHEBI:78463"/>
        <dbReference type="ChEBI" id="CHEBI:78809"/>
        <dbReference type="EC" id="2.3.1.181"/>
    </reaction>
</comment>
<evidence type="ECO:0000256" key="4">
    <source>
        <dbReference type="ARBA" id="ARBA00024732"/>
    </source>
</evidence>
<keyword evidence="3 5" id="KW-0012">Acyltransferase</keyword>
<comment type="miscellaneous">
    <text evidence="5">In the reaction, the free carboxyl group of octanoic acid is attached via an amide linkage to the epsilon-amino group of a specific lysine residue of lipoyl domains of lipoate-dependent enzymes.</text>
</comment>
<dbReference type="PANTHER" id="PTHR10993">
    <property type="entry name" value="OCTANOYLTRANSFERASE"/>
    <property type="match status" value="1"/>
</dbReference>
<dbReference type="Pfam" id="PF00117">
    <property type="entry name" value="GATase"/>
    <property type="match status" value="1"/>
</dbReference>
<dbReference type="GO" id="GO:0033819">
    <property type="term" value="F:lipoyl(octanoyl) transferase activity"/>
    <property type="evidence" value="ECO:0007669"/>
    <property type="project" value="UniProtKB-EC"/>
</dbReference>
<dbReference type="CDD" id="cd16444">
    <property type="entry name" value="LipB"/>
    <property type="match status" value="1"/>
</dbReference>
<accession>A0ABU1AS44</accession>
<evidence type="ECO:0000313" key="8">
    <source>
        <dbReference type="Proteomes" id="UP001225316"/>
    </source>
</evidence>
<reference evidence="7 8" key="1">
    <citation type="submission" date="2023-04" db="EMBL/GenBank/DDBJ databases">
        <title>A novel bacteria isolated from coastal sediment.</title>
        <authorList>
            <person name="Liu X.-J."/>
            <person name="Du Z.-J."/>
        </authorList>
    </citation>
    <scope>NUCLEOTIDE SEQUENCE [LARGE SCALE GENOMIC DNA]</scope>
    <source>
        <strain evidence="7 8">SDUM461003</strain>
    </source>
</reference>
<comment type="subcellular location">
    <subcellularLocation>
        <location evidence="5">Cytoplasm</location>
    </subcellularLocation>
</comment>
<dbReference type="NCBIfam" id="TIGR00214">
    <property type="entry name" value="lipB"/>
    <property type="match status" value="1"/>
</dbReference>
<dbReference type="Gene3D" id="3.40.50.880">
    <property type="match status" value="1"/>
</dbReference>
<dbReference type="Pfam" id="PF21948">
    <property type="entry name" value="LplA-B_cat"/>
    <property type="match status" value="1"/>
</dbReference>
<comment type="caution">
    <text evidence="7">The sequence shown here is derived from an EMBL/GenBank/DDBJ whole genome shotgun (WGS) entry which is preliminary data.</text>
</comment>
<dbReference type="EMBL" id="JARXHW010000009">
    <property type="protein sequence ID" value="MDQ8206986.1"/>
    <property type="molecule type" value="Genomic_DNA"/>
</dbReference>
<dbReference type="PROSITE" id="PS51733">
    <property type="entry name" value="BPL_LPL_CATALYTIC"/>
    <property type="match status" value="1"/>
</dbReference>
<dbReference type="HAMAP" id="MF_00013">
    <property type="entry name" value="LipB"/>
    <property type="match status" value="1"/>
</dbReference>
<name>A0ABU1AS44_9BACT</name>
<keyword evidence="5" id="KW-0963">Cytoplasm</keyword>
<keyword evidence="8" id="KW-1185">Reference proteome</keyword>
<evidence type="ECO:0000313" key="7">
    <source>
        <dbReference type="EMBL" id="MDQ8206986.1"/>
    </source>
</evidence>
<feature type="active site" description="Acyl-thioester intermediate" evidence="5">
    <location>
        <position position="401"/>
    </location>
</feature>
<evidence type="ECO:0000259" key="6">
    <source>
        <dbReference type="PROSITE" id="PS51733"/>
    </source>
</evidence>
<comment type="pathway">
    <text evidence="1 5">Protein modification; protein lipoylation via endogenous pathway; protein N(6)-(lipoyl)lysine from octanoyl-[acyl-carrier-protein]: step 1/2.</text>
</comment>
<dbReference type="Gene3D" id="3.30.930.10">
    <property type="entry name" value="Bira Bifunctional Protein, Domain 2"/>
    <property type="match status" value="1"/>
</dbReference>
<dbReference type="InterPro" id="IPR045864">
    <property type="entry name" value="aa-tRNA-synth_II/BPL/LPL"/>
</dbReference>
<dbReference type="Proteomes" id="UP001225316">
    <property type="component" value="Unassembled WGS sequence"/>
</dbReference>
<comment type="function">
    <text evidence="4 5">Catalyzes the transfer of endogenously produced octanoic acid from octanoyl-acyl-carrier-protein onto the lipoyl domains of lipoate-dependent enzymes. Lipoyl-ACP can also act as a substrate although octanoyl-ACP is likely to be the physiological substrate.</text>
</comment>
<dbReference type="EC" id="2.3.1.181" evidence="5"/>
<dbReference type="PROSITE" id="PS51273">
    <property type="entry name" value="GATASE_TYPE_1"/>
    <property type="match status" value="1"/>
</dbReference>
<proteinExistence type="inferred from homology"/>
<dbReference type="InterPro" id="IPR044992">
    <property type="entry name" value="ChyE-like"/>
</dbReference>
<feature type="binding site" evidence="5">
    <location>
        <begin position="303"/>
        <end position="310"/>
    </location>
    <ligand>
        <name>substrate</name>
    </ligand>
</feature>
<dbReference type="PANTHER" id="PTHR10993:SF7">
    <property type="entry name" value="LIPOYLTRANSFERASE 2, MITOCHONDRIAL-RELATED"/>
    <property type="match status" value="1"/>
</dbReference>
<protein>
    <recommendedName>
        <fullName evidence="5">Octanoyltransferase</fullName>
        <ecNumber evidence="5">2.3.1.181</ecNumber>
    </recommendedName>
    <alternativeName>
        <fullName evidence="5">Lipoate-protein ligase B</fullName>
    </alternativeName>
    <alternativeName>
        <fullName evidence="5">Lipoyl/octanoyl transferase</fullName>
    </alternativeName>
    <alternativeName>
        <fullName evidence="5">Octanoyl-[acyl-carrier-protein]-protein N-octanoyltransferase</fullName>
    </alternativeName>
</protein>
<gene>
    <name evidence="5 7" type="primary">lipB</name>
    <name evidence="7" type="ORF">QEH52_05660</name>
</gene>
<feature type="domain" description="BPL/LPL catalytic" evidence="6">
    <location>
        <begin position="257"/>
        <end position="440"/>
    </location>
</feature>
<feature type="binding site" evidence="5">
    <location>
        <begin position="383"/>
        <end position="385"/>
    </location>
    <ligand>
        <name>substrate</name>
    </ligand>
</feature>
<evidence type="ECO:0000256" key="1">
    <source>
        <dbReference type="ARBA" id="ARBA00004821"/>
    </source>
</evidence>
<dbReference type="NCBIfam" id="NF010925">
    <property type="entry name" value="PRK14345.1"/>
    <property type="match status" value="1"/>
</dbReference>
<sequence length="444" mass="49398">MRILCLQHVPFEGPAAIADWAHSRGHSLHCHLVFEQGTLPALDRFDLLLVMGGPMNIYEVEAHPWLIAEKELIVSAIAAGKYLVGICLGAQLIADALGAAVTAGPQAEIGWYPIQSEEKAPAWLELPEELRVLHWHGDRFELPAGATRIASSAACPNQAFLYNERVLAWQCHLETTSESLAALIENCSDELAQTGPYLMTAEQLQAEPAHTYNQMRQALFKILDGMTAPLEVIDWGRTDYEDAFARQKERVDLRRMGQCRDALILTEHSPVYTMGMRKDAAQHLIWAQAECTRLGIDVVQSNRGGDITYHGPGQLVGYPILSLRHRRDLHAYLRDLEEVVIRTLATYGLQSARREGKTGIWIDNQRKICAIGVAVRSWISYHGFALNVNPDMNHFSGIVPCGITDGTVTSLTNELDKKVDIEEVKTRLAVEFETVFGNTARQDG</sequence>
<dbReference type="SUPFAM" id="SSF52317">
    <property type="entry name" value="Class I glutamine amidotransferase-like"/>
    <property type="match status" value="1"/>
</dbReference>
<dbReference type="CDD" id="cd01741">
    <property type="entry name" value="GATase1_1"/>
    <property type="match status" value="1"/>
</dbReference>
<keyword evidence="2 5" id="KW-0808">Transferase</keyword>
<dbReference type="InterPro" id="IPR000544">
    <property type="entry name" value="Octanoyltransferase"/>
</dbReference>
<evidence type="ECO:0000256" key="3">
    <source>
        <dbReference type="ARBA" id="ARBA00023315"/>
    </source>
</evidence>
<dbReference type="RefSeq" id="WP_308949124.1">
    <property type="nucleotide sequence ID" value="NZ_JARXHW010000009.1"/>
</dbReference>
<dbReference type="InterPro" id="IPR029062">
    <property type="entry name" value="Class_I_gatase-like"/>
</dbReference>
<dbReference type="PROSITE" id="PS01313">
    <property type="entry name" value="LIPB"/>
    <property type="match status" value="1"/>
</dbReference>
<feature type="site" description="Lowers pKa of active site Cys" evidence="5">
    <location>
        <position position="367"/>
    </location>
</feature>
<organism evidence="7 8">
    <name type="scientific">Thalassobacterium maritimum</name>
    <dbReference type="NCBI Taxonomy" id="3041265"/>
    <lineage>
        <taxon>Bacteria</taxon>
        <taxon>Pseudomonadati</taxon>
        <taxon>Verrucomicrobiota</taxon>
        <taxon>Opitutia</taxon>
        <taxon>Puniceicoccales</taxon>
        <taxon>Coraliomargaritaceae</taxon>
        <taxon>Thalassobacterium</taxon>
    </lineage>
</organism>
<feature type="binding site" evidence="5">
    <location>
        <begin position="370"/>
        <end position="372"/>
    </location>
    <ligand>
        <name>substrate</name>
    </ligand>
</feature>
<dbReference type="SUPFAM" id="SSF55681">
    <property type="entry name" value="Class II aaRS and biotin synthetases"/>
    <property type="match status" value="1"/>
</dbReference>
<dbReference type="InterPro" id="IPR020605">
    <property type="entry name" value="Octanoyltransferase_CS"/>
</dbReference>
<evidence type="ECO:0000256" key="2">
    <source>
        <dbReference type="ARBA" id="ARBA00022679"/>
    </source>
</evidence>